<dbReference type="AlphaFoldDB" id="A0A9Q0EQM2"/>
<dbReference type="InterPro" id="IPR044156">
    <property type="entry name" value="Galectin-like"/>
</dbReference>
<accession>A0A9Q0EQM2</accession>
<dbReference type="PANTHER" id="PTHR11346:SF147">
    <property type="entry name" value="GALECTIN"/>
    <property type="match status" value="1"/>
</dbReference>
<feature type="domain" description="Galectin" evidence="3">
    <location>
        <begin position="1"/>
        <end position="85"/>
    </location>
</feature>
<name>A0A9Q0EQM2_9TELE</name>
<dbReference type="EMBL" id="JANIIK010000038">
    <property type="protein sequence ID" value="KAJ3610141.1"/>
    <property type="molecule type" value="Genomic_DNA"/>
</dbReference>
<dbReference type="InterPro" id="IPR001079">
    <property type="entry name" value="Galectin_CRD"/>
</dbReference>
<keyword evidence="5" id="KW-1185">Reference proteome</keyword>
<dbReference type="PROSITE" id="PS51304">
    <property type="entry name" value="GALECTIN"/>
    <property type="match status" value="1"/>
</dbReference>
<evidence type="ECO:0000259" key="3">
    <source>
        <dbReference type="PROSITE" id="PS51304"/>
    </source>
</evidence>
<organism evidence="4 5">
    <name type="scientific">Muraenolepis orangiensis</name>
    <name type="common">Patagonian moray cod</name>
    <dbReference type="NCBI Taxonomy" id="630683"/>
    <lineage>
        <taxon>Eukaryota</taxon>
        <taxon>Metazoa</taxon>
        <taxon>Chordata</taxon>
        <taxon>Craniata</taxon>
        <taxon>Vertebrata</taxon>
        <taxon>Euteleostomi</taxon>
        <taxon>Actinopterygii</taxon>
        <taxon>Neopterygii</taxon>
        <taxon>Teleostei</taxon>
        <taxon>Neoteleostei</taxon>
        <taxon>Acanthomorphata</taxon>
        <taxon>Zeiogadaria</taxon>
        <taxon>Gadariae</taxon>
        <taxon>Gadiformes</taxon>
        <taxon>Muraenolepidoidei</taxon>
        <taxon>Muraenolepididae</taxon>
        <taxon>Muraenolepis</taxon>
    </lineage>
</organism>
<comment type="caution">
    <text evidence="4">The sequence shown here is derived from an EMBL/GenBank/DDBJ whole genome shotgun (WGS) entry which is preliminary data.</text>
</comment>
<dbReference type="Pfam" id="PF00337">
    <property type="entry name" value="Gal-bind_lectin"/>
    <property type="match status" value="1"/>
</dbReference>
<dbReference type="SMART" id="SM00908">
    <property type="entry name" value="Gal-bind_lectin"/>
    <property type="match status" value="1"/>
</dbReference>
<protein>
    <recommendedName>
        <fullName evidence="2">Galectin</fullName>
    </recommendedName>
</protein>
<dbReference type="InterPro" id="IPR013320">
    <property type="entry name" value="ConA-like_dom_sf"/>
</dbReference>
<reference evidence="4" key="1">
    <citation type="submission" date="2022-07" db="EMBL/GenBank/DDBJ databases">
        <title>Chromosome-level genome of Muraenolepis orangiensis.</title>
        <authorList>
            <person name="Kim J."/>
        </authorList>
    </citation>
    <scope>NUCLEOTIDE SEQUENCE</scope>
    <source>
        <strain evidence="4">KU_S4_2022</strain>
        <tissue evidence="4">Muscle</tissue>
    </source>
</reference>
<evidence type="ECO:0000313" key="4">
    <source>
        <dbReference type="EMBL" id="KAJ3610141.1"/>
    </source>
</evidence>
<dbReference type="Gene3D" id="2.60.120.200">
    <property type="match status" value="1"/>
</dbReference>
<evidence type="ECO:0000256" key="2">
    <source>
        <dbReference type="RuleBase" id="RU102079"/>
    </source>
</evidence>
<feature type="non-terminal residue" evidence="4">
    <location>
        <position position="85"/>
    </location>
</feature>
<proteinExistence type="predicted"/>
<evidence type="ECO:0000313" key="5">
    <source>
        <dbReference type="Proteomes" id="UP001148018"/>
    </source>
</evidence>
<dbReference type="CDD" id="cd00070">
    <property type="entry name" value="GLECT"/>
    <property type="match status" value="1"/>
</dbReference>
<dbReference type="SUPFAM" id="SSF49899">
    <property type="entry name" value="Concanavalin A-like lectins/glucanases"/>
    <property type="match status" value="1"/>
</dbReference>
<keyword evidence="1 2" id="KW-0430">Lectin</keyword>
<sequence length="85" mass="9347">ELKLKNVHLQVGDQLRVKGFLPNGANRFSVNLGAGEQDLALHFNPRLQTGSAGGRYTLVVCNSLAGGCWAEEQRQNSQGFWRGQH</sequence>
<evidence type="ECO:0000256" key="1">
    <source>
        <dbReference type="ARBA" id="ARBA00022734"/>
    </source>
</evidence>
<dbReference type="GO" id="GO:0030246">
    <property type="term" value="F:carbohydrate binding"/>
    <property type="evidence" value="ECO:0007669"/>
    <property type="project" value="UniProtKB-UniRule"/>
</dbReference>
<dbReference type="PANTHER" id="PTHR11346">
    <property type="entry name" value="GALECTIN"/>
    <property type="match status" value="1"/>
</dbReference>
<feature type="non-terminal residue" evidence="4">
    <location>
        <position position="1"/>
    </location>
</feature>
<dbReference type="OrthoDB" id="8918229at2759"/>
<gene>
    <name evidence="4" type="ORF">NHX12_022235</name>
</gene>
<dbReference type="Proteomes" id="UP001148018">
    <property type="component" value="Unassembled WGS sequence"/>
</dbReference>